<dbReference type="GO" id="GO:0006313">
    <property type="term" value="P:DNA transposition"/>
    <property type="evidence" value="ECO:0007669"/>
    <property type="project" value="InterPro"/>
</dbReference>
<feature type="domain" description="Transposase IS116/IS110/IS902 C-terminal" evidence="2">
    <location>
        <begin position="217"/>
        <end position="302"/>
    </location>
</feature>
<dbReference type="Proteomes" id="UP000230859">
    <property type="component" value="Unassembled WGS sequence"/>
</dbReference>
<dbReference type="InterPro" id="IPR003346">
    <property type="entry name" value="Transposase_20"/>
</dbReference>
<name>A0A2H0LR23_9BACT</name>
<evidence type="ECO:0000313" key="4">
    <source>
        <dbReference type="Proteomes" id="UP000230859"/>
    </source>
</evidence>
<dbReference type="Pfam" id="PF02371">
    <property type="entry name" value="Transposase_20"/>
    <property type="match status" value="1"/>
</dbReference>
<dbReference type="NCBIfam" id="NF033542">
    <property type="entry name" value="transpos_IS110"/>
    <property type="match status" value="1"/>
</dbReference>
<evidence type="ECO:0000313" key="3">
    <source>
        <dbReference type="EMBL" id="PIQ85935.1"/>
    </source>
</evidence>
<comment type="caution">
    <text evidence="3">The sequence shown here is derived from an EMBL/GenBank/DDBJ whole genome shotgun (WGS) entry which is preliminary data.</text>
</comment>
<dbReference type="InterPro" id="IPR002525">
    <property type="entry name" value="Transp_IS110-like_N"/>
</dbReference>
<feature type="domain" description="Transposase IS110-like N-terminal" evidence="1">
    <location>
        <begin position="8"/>
        <end position="153"/>
    </location>
</feature>
<dbReference type="PANTHER" id="PTHR33055:SF13">
    <property type="entry name" value="TRANSPOSASE"/>
    <property type="match status" value="1"/>
</dbReference>
<dbReference type="InterPro" id="IPR047650">
    <property type="entry name" value="Transpos_IS110"/>
</dbReference>
<accession>A0A2H0LR23</accession>
<sequence length="334" mass="38538">MKDETYYIGVDLGRQSSYFVVKDASGKLQERMKVINHRPSIEKMVKRFTPSKPLAVIEACCNYYWMYQELSRLGCRVILAHPLKTRAIADAKVKNDRIDAAMLCDLSRANLIPQSYIPTSKIRALREITRQHIRLVQIRTRIKNQCHALLDKLNLHPSECWSDAFGLKGRAWIRKTEMPDIFDFQKHQLLDQIEYYNQLILKTDQKISQELAKFQEARRLMEIPGIGPLSAAMLIAEIGEINRFPSPKKLVGYAGIAPGLYESGKTSHSRGITHQGNKFLRWILCEIAQHHIRKPGVLRDFYLRLKDKKGHGKAIVATARKLLIQIYYVLKEKV</sequence>
<dbReference type="AlphaFoldDB" id="A0A2H0LR23"/>
<evidence type="ECO:0000259" key="2">
    <source>
        <dbReference type="Pfam" id="PF02371"/>
    </source>
</evidence>
<dbReference type="EMBL" id="PCVY01000058">
    <property type="protein sequence ID" value="PIQ85935.1"/>
    <property type="molecule type" value="Genomic_DNA"/>
</dbReference>
<protein>
    <submittedName>
        <fullName evidence="3">Uncharacterized protein</fullName>
    </submittedName>
</protein>
<proteinExistence type="predicted"/>
<dbReference type="PANTHER" id="PTHR33055">
    <property type="entry name" value="TRANSPOSASE FOR INSERTION SEQUENCE ELEMENT IS1111A"/>
    <property type="match status" value="1"/>
</dbReference>
<evidence type="ECO:0000259" key="1">
    <source>
        <dbReference type="Pfam" id="PF01548"/>
    </source>
</evidence>
<gene>
    <name evidence="3" type="ORF">COV74_07135</name>
</gene>
<dbReference type="GO" id="GO:0003677">
    <property type="term" value="F:DNA binding"/>
    <property type="evidence" value="ECO:0007669"/>
    <property type="project" value="InterPro"/>
</dbReference>
<organism evidence="3 4">
    <name type="scientific">Candidatus Abzuiibacterium crystallinum</name>
    <dbReference type="NCBI Taxonomy" id="1974748"/>
    <lineage>
        <taxon>Bacteria</taxon>
        <taxon>Pseudomonadati</taxon>
        <taxon>Candidatus Omnitrophota</taxon>
        <taxon>Candidatus Abzuiibacterium</taxon>
    </lineage>
</organism>
<dbReference type="Pfam" id="PF01548">
    <property type="entry name" value="DEDD_Tnp_IS110"/>
    <property type="match status" value="1"/>
</dbReference>
<reference evidence="3 4" key="1">
    <citation type="submission" date="2017-09" db="EMBL/GenBank/DDBJ databases">
        <title>Depth-based differentiation of microbial function through sediment-hosted aquifers and enrichment of novel symbionts in the deep terrestrial subsurface.</title>
        <authorList>
            <person name="Probst A.J."/>
            <person name="Ladd B."/>
            <person name="Jarett J.K."/>
            <person name="Geller-Mcgrath D.E."/>
            <person name="Sieber C.M."/>
            <person name="Emerson J.B."/>
            <person name="Anantharaman K."/>
            <person name="Thomas B.C."/>
            <person name="Malmstrom R."/>
            <person name="Stieglmeier M."/>
            <person name="Klingl A."/>
            <person name="Woyke T."/>
            <person name="Ryan C.M."/>
            <person name="Banfield J.F."/>
        </authorList>
    </citation>
    <scope>NUCLEOTIDE SEQUENCE [LARGE SCALE GENOMIC DNA]</scope>
    <source>
        <strain evidence="3">CG11_big_fil_rev_8_21_14_0_20_45_26</strain>
    </source>
</reference>
<dbReference type="GO" id="GO:0004803">
    <property type="term" value="F:transposase activity"/>
    <property type="evidence" value="ECO:0007669"/>
    <property type="project" value="InterPro"/>
</dbReference>